<comment type="caution">
    <text evidence="1">The sequence shown here is derived from an EMBL/GenBank/DDBJ whole genome shotgun (WGS) entry which is preliminary data.</text>
</comment>
<sequence>MTAGSERNASVQTDTATQVVPGWTGRLFEDFSVGDIYYHPFGKTVTQADNQNFTLMTQNVAKTHVDANFAKSTEFGLPLVNSTFTLALVTGQSTIDLSMNVFANMGWDEVRMPKPVFEGDTIYARSKVLAVRESKSRPTLGLVTVATEGFNQDGIIVISYRRTFMVYREGYLPSVEGARPDESTLPNVEDFQ</sequence>
<proteinExistence type="predicted"/>
<dbReference type="SUPFAM" id="SSF54637">
    <property type="entry name" value="Thioesterase/thiol ester dehydrase-isomerase"/>
    <property type="match status" value="1"/>
</dbReference>
<dbReference type="PANTHER" id="PTHR43664:SF1">
    <property type="entry name" value="BETA-METHYLMALYL-COA DEHYDRATASE"/>
    <property type="match status" value="1"/>
</dbReference>
<dbReference type="InterPro" id="IPR052342">
    <property type="entry name" value="MCH/BMMD"/>
</dbReference>
<dbReference type="RefSeq" id="WP_110500749.1">
    <property type="nucleotide sequence ID" value="NZ_QJVD01000008.1"/>
</dbReference>
<dbReference type="EMBL" id="QJVD01000008">
    <property type="protein sequence ID" value="PYI67640.1"/>
    <property type="molecule type" value="Genomic_DNA"/>
</dbReference>
<dbReference type="InterPro" id="IPR048274">
    <property type="entry name" value="MC_hydratase"/>
</dbReference>
<name>A0A2V5LK78_9MICC</name>
<reference evidence="1 2" key="1">
    <citation type="submission" date="2018-05" db="EMBL/GenBank/DDBJ databases">
        <title>Genetic diversity of glacier-inhabiting Cryobacterium bacteria in China and description of Cryobacterium mengkeensis sp. nov. and Arthrobacter glacialis sp. nov.</title>
        <authorList>
            <person name="Liu Q."/>
            <person name="Xin Y.-H."/>
        </authorList>
    </citation>
    <scope>NUCLEOTIDE SEQUENCE [LARGE SCALE GENOMIC DNA]</scope>
    <source>
        <strain evidence="1 2">LI2</strain>
    </source>
</reference>
<dbReference type="InterPro" id="IPR029069">
    <property type="entry name" value="HotDog_dom_sf"/>
</dbReference>
<dbReference type="OrthoDB" id="9796589at2"/>
<dbReference type="Pfam" id="PF19315">
    <property type="entry name" value="MC_hydratase"/>
    <property type="match status" value="1"/>
</dbReference>
<dbReference type="Gene3D" id="3.10.129.10">
    <property type="entry name" value="Hotdog Thioesterase"/>
    <property type="match status" value="1"/>
</dbReference>
<organism evidence="1 2">
    <name type="scientific">Arthrobacter livingstonensis</name>
    <dbReference type="NCBI Taxonomy" id="670078"/>
    <lineage>
        <taxon>Bacteria</taxon>
        <taxon>Bacillati</taxon>
        <taxon>Actinomycetota</taxon>
        <taxon>Actinomycetes</taxon>
        <taxon>Micrococcales</taxon>
        <taxon>Micrococcaceae</taxon>
        <taxon>Arthrobacter</taxon>
    </lineage>
</organism>
<accession>A0A2V5LK78</accession>
<evidence type="ECO:0000313" key="2">
    <source>
        <dbReference type="Proteomes" id="UP000247832"/>
    </source>
</evidence>
<protein>
    <submittedName>
        <fullName evidence="1">Acyl dehydratase</fullName>
    </submittedName>
</protein>
<keyword evidence="2" id="KW-1185">Reference proteome</keyword>
<dbReference type="CDD" id="cd03451">
    <property type="entry name" value="FkbR2"/>
    <property type="match status" value="1"/>
</dbReference>
<gene>
    <name evidence="1" type="ORF">CVV68_09380</name>
</gene>
<dbReference type="GO" id="GO:0016829">
    <property type="term" value="F:lyase activity"/>
    <property type="evidence" value="ECO:0007669"/>
    <property type="project" value="InterPro"/>
</dbReference>
<evidence type="ECO:0000313" key="1">
    <source>
        <dbReference type="EMBL" id="PYI67640.1"/>
    </source>
</evidence>
<dbReference type="AlphaFoldDB" id="A0A2V5LK78"/>
<dbReference type="PANTHER" id="PTHR43664">
    <property type="entry name" value="MONOAMINE OXIDASE-RELATED"/>
    <property type="match status" value="1"/>
</dbReference>
<dbReference type="Proteomes" id="UP000247832">
    <property type="component" value="Unassembled WGS sequence"/>
</dbReference>